<dbReference type="CDD" id="cd08646">
    <property type="entry name" value="FMT_core_Met-tRNA-FMT_N"/>
    <property type="match status" value="1"/>
</dbReference>
<reference evidence="8 9" key="1">
    <citation type="submission" date="2020-03" db="EMBL/GenBank/DDBJ databases">
        <title>Genomic Encyclopedia of Type Strains, Phase IV (KMG-IV): sequencing the most valuable type-strain genomes for metagenomic binning, comparative biology and taxonomic classification.</title>
        <authorList>
            <person name="Goeker M."/>
        </authorList>
    </citation>
    <scope>NUCLEOTIDE SEQUENCE [LARGE SCALE GENOMIC DNA]</scope>
    <source>
        <strain evidence="8 9">DSM 103870</strain>
    </source>
</reference>
<dbReference type="InterPro" id="IPR044135">
    <property type="entry name" value="Met-tRNA-FMT_C"/>
</dbReference>
<dbReference type="HAMAP" id="MF_00182">
    <property type="entry name" value="Formyl_trans"/>
    <property type="match status" value="1"/>
</dbReference>
<proteinExistence type="inferred from homology"/>
<dbReference type="Proteomes" id="UP001429580">
    <property type="component" value="Unassembled WGS sequence"/>
</dbReference>
<dbReference type="Gene3D" id="3.40.50.12230">
    <property type="match status" value="1"/>
</dbReference>
<dbReference type="NCBIfam" id="TIGR00460">
    <property type="entry name" value="fmt"/>
    <property type="match status" value="1"/>
</dbReference>
<dbReference type="InterPro" id="IPR011034">
    <property type="entry name" value="Formyl_transferase-like_C_sf"/>
</dbReference>
<dbReference type="InterPro" id="IPR002376">
    <property type="entry name" value="Formyl_transf_N"/>
</dbReference>
<dbReference type="EC" id="2.1.2.9" evidence="2 5"/>
<dbReference type="Pfam" id="PF00551">
    <property type="entry name" value="Formyl_trans_N"/>
    <property type="match status" value="1"/>
</dbReference>
<comment type="catalytic activity">
    <reaction evidence="5">
        <text>L-methionyl-tRNA(fMet) + (6R)-10-formyltetrahydrofolate = N-formyl-L-methionyl-tRNA(fMet) + (6S)-5,6,7,8-tetrahydrofolate + H(+)</text>
        <dbReference type="Rhea" id="RHEA:24380"/>
        <dbReference type="Rhea" id="RHEA-COMP:9952"/>
        <dbReference type="Rhea" id="RHEA-COMP:9953"/>
        <dbReference type="ChEBI" id="CHEBI:15378"/>
        <dbReference type="ChEBI" id="CHEBI:57453"/>
        <dbReference type="ChEBI" id="CHEBI:78530"/>
        <dbReference type="ChEBI" id="CHEBI:78844"/>
        <dbReference type="ChEBI" id="CHEBI:195366"/>
        <dbReference type="EC" id="2.1.2.9"/>
    </reaction>
</comment>
<dbReference type="InterPro" id="IPR005794">
    <property type="entry name" value="Fmt"/>
</dbReference>
<evidence type="ECO:0000256" key="3">
    <source>
        <dbReference type="ARBA" id="ARBA00022679"/>
    </source>
</evidence>
<keyword evidence="3 5" id="KW-0808">Transferase</keyword>
<evidence type="ECO:0000259" key="7">
    <source>
        <dbReference type="Pfam" id="PF02911"/>
    </source>
</evidence>
<keyword evidence="4 5" id="KW-0648">Protein biosynthesis</keyword>
<evidence type="ECO:0000313" key="9">
    <source>
        <dbReference type="Proteomes" id="UP001429580"/>
    </source>
</evidence>
<dbReference type="PANTHER" id="PTHR11138">
    <property type="entry name" value="METHIONYL-TRNA FORMYLTRANSFERASE"/>
    <property type="match status" value="1"/>
</dbReference>
<accession>A0ABX0V2I7</accession>
<dbReference type="Pfam" id="PF02911">
    <property type="entry name" value="Formyl_trans_C"/>
    <property type="match status" value="1"/>
</dbReference>
<dbReference type="GO" id="GO:0004479">
    <property type="term" value="F:methionyl-tRNA formyltransferase activity"/>
    <property type="evidence" value="ECO:0007669"/>
    <property type="project" value="UniProtKB-EC"/>
</dbReference>
<feature type="binding site" evidence="5">
    <location>
        <begin position="111"/>
        <end position="114"/>
    </location>
    <ligand>
        <name>(6S)-5,6,7,8-tetrahydrofolate</name>
        <dbReference type="ChEBI" id="CHEBI:57453"/>
    </ligand>
</feature>
<gene>
    <name evidence="5" type="primary">fmt</name>
    <name evidence="8" type="ORF">FHS82_003203</name>
</gene>
<protein>
    <recommendedName>
        <fullName evidence="2 5">Methionyl-tRNA formyltransferase</fullName>
        <ecNumber evidence="2 5">2.1.2.9</ecNumber>
    </recommendedName>
</protein>
<name>A0ABX0V2I7_9HYPH</name>
<dbReference type="SUPFAM" id="SSF50486">
    <property type="entry name" value="FMT C-terminal domain-like"/>
    <property type="match status" value="1"/>
</dbReference>
<comment type="caution">
    <text evidence="8">The sequence shown here is derived from an EMBL/GenBank/DDBJ whole genome shotgun (WGS) entry which is preliminary data.</text>
</comment>
<feature type="domain" description="Formyl transferase C-terminal" evidence="7">
    <location>
        <begin position="205"/>
        <end position="301"/>
    </location>
</feature>
<evidence type="ECO:0000259" key="6">
    <source>
        <dbReference type="Pfam" id="PF00551"/>
    </source>
</evidence>
<keyword evidence="9" id="KW-1185">Reference proteome</keyword>
<evidence type="ECO:0000256" key="5">
    <source>
        <dbReference type="HAMAP-Rule" id="MF_00182"/>
    </source>
</evidence>
<organism evidence="8 9">
    <name type="scientific">Pseudochelatococcus lubricantis</name>
    <dbReference type="NCBI Taxonomy" id="1538102"/>
    <lineage>
        <taxon>Bacteria</taxon>
        <taxon>Pseudomonadati</taxon>
        <taxon>Pseudomonadota</taxon>
        <taxon>Alphaproteobacteria</taxon>
        <taxon>Hyphomicrobiales</taxon>
        <taxon>Chelatococcaceae</taxon>
        <taxon>Pseudochelatococcus</taxon>
    </lineage>
</organism>
<evidence type="ECO:0000256" key="4">
    <source>
        <dbReference type="ARBA" id="ARBA00022917"/>
    </source>
</evidence>
<dbReference type="EMBL" id="JAASQI010000008">
    <property type="protein sequence ID" value="NIJ59348.1"/>
    <property type="molecule type" value="Genomic_DNA"/>
</dbReference>
<evidence type="ECO:0000313" key="8">
    <source>
        <dbReference type="EMBL" id="NIJ59348.1"/>
    </source>
</evidence>
<evidence type="ECO:0000256" key="1">
    <source>
        <dbReference type="ARBA" id="ARBA00010699"/>
    </source>
</evidence>
<sequence>MSLRIVFMGTPDFAVPTLAEIVGQGHEVVAVYTRAPAKRGRGLAEQPSPVHAMADRFGFPVFTPRTLRDPEAIETFRSLEADVAVVVAYGMILPQEVLDAPAIGCLNLHASLLPRWRGAAPIQRAVMAGDAETGVAVMKMEAGLDTGPVGMLERVAIGPDETAGELHDRLSRLGADLMARALAALSRGALGFVPQPEEGVAYASKITNEEARIDWSWPAKKVHDHVRGLSPFPGAFVLADLGRGAERLKVLRTAVAGGAGDPGTLLDDELTVACGEGAVRLLQVQRAGKGVVTAADFLNGVSLHKGAVLSASADDGKPD</sequence>
<dbReference type="RefSeq" id="WP_166954567.1">
    <property type="nucleotide sequence ID" value="NZ_JAASQI010000008.1"/>
</dbReference>
<dbReference type="CDD" id="cd08704">
    <property type="entry name" value="Met_tRNA_FMT_C"/>
    <property type="match status" value="1"/>
</dbReference>
<comment type="function">
    <text evidence="5">Attaches a formyl group to the free amino group of methionyl-tRNA(fMet). The formyl group appears to play a dual role in the initiator identity of N-formylmethionyl-tRNA by promoting its recognition by IF2 and preventing the misappropriation of this tRNA by the elongation apparatus.</text>
</comment>
<feature type="domain" description="Formyl transferase N-terminal" evidence="6">
    <location>
        <begin position="4"/>
        <end position="182"/>
    </location>
</feature>
<evidence type="ECO:0000256" key="2">
    <source>
        <dbReference type="ARBA" id="ARBA00012261"/>
    </source>
</evidence>
<dbReference type="SUPFAM" id="SSF53328">
    <property type="entry name" value="Formyltransferase"/>
    <property type="match status" value="1"/>
</dbReference>
<dbReference type="InterPro" id="IPR005793">
    <property type="entry name" value="Formyl_trans_C"/>
</dbReference>
<dbReference type="PANTHER" id="PTHR11138:SF5">
    <property type="entry name" value="METHIONYL-TRNA FORMYLTRANSFERASE, MITOCHONDRIAL"/>
    <property type="match status" value="1"/>
</dbReference>
<dbReference type="InterPro" id="IPR041711">
    <property type="entry name" value="Met-tRNA-FMT_N"/>
</dbReference>
<dbReference type="InterPro" id="IPR036477">
    <property type="entry name" value="Formyl_transf_N_sf"/>
</dbReference>
<comment type="similarity">
    <text evidence="1 5">Belongs to the Fmt family.</text>
</comment>